<dbReference type="AlphaFoldDB" id="A0A550J7C0"/>
<evidence type="ECO:0000313" key="3">
    <source>
        <dbReference type="Proteomes" id="UP000317155"/>
    </source>
</evidence>
<dbReference type="PROSITE" id="PS50943">
    <property type="entry name" value="HTH_CROC1"/>
    <property type="match status" value="1"/>
</dbReference>
<dbReference type="CDD" id="cd00093">
    <property type="entry name" value="HTH_XRE"/>
    <property type="match status" value="1"/>
</dbReference>
<evidence type="ECO:0000259" key="1">
    <source>
        <dbReference type="PROSITE" id="PS50943"/>
    </source>
</evidence>
<feature type="domain" description="HTH cro/C1-type" evidence="1">
    <location>
        <begin position="19"/>
        <end position="67"/>
    </location>
</feature>
<reference evidence="2 3" key="1">
    <citation type="submission" date="2019-07" db="EMBL/GenBank/DDBJ databases">
        <title>Insights of Desulfuromonas acetexigens electromicrobiology.</title>
        <authorList>
            <person name="Katuri K."/>
            <person name="Sapireddy V."/>
            <person name="Shaw D.R."/>
            <person name="Saikaly P."/>
        </authorList>
    </citation>
    <scope>NUCLEOTIDE SEQUENCE [LARGE SCALE GENOMIC DNA]</scope>
    <source>
        <strain evidence="2 3">2873</strain>
    </source>
</reference>
<dbReference type="Proteomes" id="UP000317155">
    <property type="component" value="Unassembled WGS sequence"/>
</dbReference>
<protein>
    <submittedName>
        <fullName evidence="2">Helix-turn-helix transcriptional regulator</fullName>
    </submittedName>
</protein>
<sequence length="83" mass="9725">MIRFYLKRLISDWEFKEGRRLTIGELAEKSKVARPTLSRILNQKGYNTTTDNLGRLCCFFNCRIEDLVEYIPDDSPLHENSKG</sequence>
<keyword evidence="3" id="KW-1185">Reference proteome</keyword>
<name>A0A550J7C0_9BACT</name>
<organism evidence="2 3">
    <name type="scientific">Trichloromonas acetexigens</name>
    <dbReference type="NCBI Taxonomy" id="38815"/>
    <lineage>
        <taxon>Bacteria</taxon>
        <taxon>Pseudomonadati</taxon>
        <taxon>Thermodesulfobacteriota</taxon>
        <taxon>Desulfuromonadia</taxon>
        <taxon>Desulfuromonadales</taxon>
        <taxon>Trichloromonadaceae</taxon>
        <taxon>Trichloromonas</taxon>
    </lineage>
</organism>
<dbReference type="SUPFAM" id="SSF47413">
    <property type="entry name" value="lambda repressor-like DNA-binding domains"/>
    <property type="match status" value="1"/>
</dbReference>
<comment type="caution">
    <text evidence="2">The sequence shown here is derived from an EMBL/GenBank/DDBJ whole genome shotgun (WGS) entry which is preliminary data.</text>
</comment>
<dbReference type="Pfam" id="PF13443">
    <property type="entry name" value="HTH_26"/>
    <property type="match status" value="1"/>
</dbReference>
<dbReference type="InterPro" id="IPR010982">
    <property type="entry name" value="Lambda_DNA-bd_dom_sf"/>
</dbReference>
<accession>A0A550J7C0</accession>
<gene>
    <name evidence="2" type="ORF">FL622_14205</name>
</gene>
<evidence type="ECO:0000313" key="2">
    <source>
        <dbReference type="EMBL" id="TRO79130.1"/>
    </source>
</evidence>
<dbReference type="RefSeq" id="WP_092054033.1">
    <property type="nucleotide sequence ID" value="NZ_FOJJ01000004.1"/>
</dbReference>
<dbReference type="OrthoDB" id="9805309at2"/>
<dbReference type="GO" id="GO:0003677">
    <property type="term" value="F:DNA binding"/>
    <property type="evidence" value="ECO:0007669"/>
    <property type="project" value="InterPro"/>
</dbReference>
<dbReference type="InterPro" id="IPR001387">
    <property type="entry name" value="Cro/C1-type_HTH"/>
</dbReference>
<dbReference type="SMART" id="SM00530">
    <property type="entry name" value="HTH_XRE"/>
    <property type="match status" value="1"/>
</dbReference>
<proteinExistence type="predicted"/>
<dbReference type="Gene3D" id="1.10.260.40">
    <property type="entry name" value="lambda repressor-like DNA-binding domains"/>
    <property type="match status" value="1"/>
</dbReference>
<dbReference type="EMBL" id="VJVV01000012">
    <property type="protein sequence ID" value="TRO79130.1"/>
    <property type="molecule type" value="Genomic_DNA"/>
</dbReference>